<dbReference type="Pfam" id="PF01656">
    <property type="entry name" value="CbiA"/>
    <property type="match status" value="1"/>
</dbReference>
<dbReference type="AlphaFoldDB" id="C9RFQ4"/>
<dbReference type="PANTHER" id="PTHR43384">
    <property type="entry name" value="SEPTUM SITE-DETERMINING PROTEIN MIND HOMOLOG, CHLOROPLASTIC-RELATED"/>
    <property type="match status" value="1"/>
</dbReference>
<keyword evidence="2" id="KW-0067">ATP-binding</keyword>
<dbReference type="PANTHER" id="PTHR43384:SF3">
    <property type="entry name" value="AAA+ ATPASE DOMAIN-CONTAINING PROTEIN"/>
    <property type="match status" value="1"/>
</dbReference>
<evidence type="ECO:0000313" key="5">
    <source>
        <dbReference type="Proteomes" id="UP000002063"/>
    </source>
</evidence>
<feature type="domain" description="CobQ/CobB/MinD/ParA nucleotide binding" evidence="3">
    <location>
        <begin position="7"/>
        <end position="226"/>
    </location>
</feature>
<gene>
    <name evidence="4" type="ordered locus">Metvu_0547</name>
</gene>
<keyword evidence="5" id="KW-1185">Reference proteome</keyword>
<sequence>MKISICGKGGCGKSSITALISKELANRGYKVLVIDGDESNLSLHRLLGVDLPKDFIEYLGGRKKFMEKVRKKALGRKVKLFDEDISINSLPKEYVSEKGNIKFLAVGKIHDFGEGCACPMGALLREFLNALKLNDGEVVVVDTEAGIEHFGRGVESGCDVIVGIIDPTYESINLSKKIEEIGEKLGKKVYFIINKADDNTKDLILKNVSRDKVIAVIPQREEIMKCGLLGEEMDIDVPEIKEIVDKLLK</sequence>
<evidence type="ECO:0000256" key="1">
    <source>
        <dbReference type="ARBA" id="ARBA00022741"/>
    </source>
</evidence>
<protein>
    <submittedName>
        <fullName evidence="4">Cobyrinic acid ac-diamide synthase</fullName>
    </submittedName>
</protein>
<dbReference type="SUPFAM" id="SSF52540">
    <property type="entry name" value="P-loop containing nucleoside triphosphate hydrolases"/>
    <property type="match status" value="1"/>
</dbReference>
<evidence type="ECO:0000256" key="2">
    <source>
        <dbReference type="ARBA" id="ARBA00022840"/>
    </source>
</evidence>
<dbReference type="InterPro" id="IPR002586">
    <property type="entry name" value="CobQ/CobB/MinD/ParA_Nub-bd_dom"/>
</dbReference>
<evidence type="ECO:0000313" key="4">
    <source>
        <dbReference type="EMBL" id="ACX72406.1"/>
    </source>
</evidence>
<name>C9RFQ4_METVM</name>
<dbReference type="OrthoDB" id="31168at2157"/>
<dbReference type="KEGG" id="mvu:Metvu_0547"/>
<dbReference type="GO" id="GO:0009898">
    <property type="term" value="C:cytoplasmic side of plasma membrane"/>
    <property type="evidence" value="ECO:0007669"/>
    <property type="project" value="TreeGrafter"/>
</dbReference>
<dbReference type="eggNOG" id="arCOG00588">
    <property type="taxonomic scope" value="Archaea"/>
</dbReference>
<dbReference type="HOGENOM" id="CLU_082962_1_0_2"/>
<accession>C9RFQ4</accession>
<dbReference type="InterPro" id="IPR050625">
    <property type="entry name" value="ParA/MinD_ATPase"/>
</dbReference>
<dbReference type="InterPro" id="IPR014433">
    <property type="entry name" value="CooC"/>
</dbReference>
<dbReference type="PIRSF" id="PIRSF005647">
    <property type="entry name" value="CooC"/>
    <property type="match status" value="1"/>
</dbReference>
<dbReference type="Gene3D" id="3.40.50.300">
    <property type="entry name" value="P-loop containing nucleotide triphosphate hydrolases"/>
    <property type="match status" value="1"/>
</dbReference>
<evidence type="ECO:0000259" key="3">
    <source>
        <dbReference type="Pfam" id="PF01656"/>
    </source>
</evidence>
<dbReference type="STRING" id="579137.Metvu_0547"/>
<dbReference type="Proteomes" id="UP000002063">
    <property type="component" value="Chromosome"/>
</dbReference>
<dbReference type="GO" id="GO:0051782">
    <property type="term" value="P:negative regulation of cell division"/>
    <property type="evidence" value="ECO:0007669"/>
    <property type="project" value="TreeGrafter"/>
</dbReference>
<organism evidence="4 5">
    <name type="scientific">Methanocaldococcus vulcanius (strain ATCC 700851 / DSM 12094 / M7)</name>
    <name type="common">Methanococcus vulcanius</name>
    <dbReference type="NCBI Taxonomy" id="579137"/>
    <lineage>
        <taxon>Archaea</taxon>
        <taxon>Methanobacteriati</taxon>
        <taxon>Methanobacteriota</taxon>
        <taxon>Methanomada group</taxon>
        <taxon>Methanococci</taxon>
        <taxon>Methanococcales</taxon>
        <taxon>Methanocaldococcaceae</taxon>
        <taxon>Methanocaldococcus</taxon>
    </lineage>
</organism>
<dbReference type="GO" id="GO:0016887">
    <property type="term" value="F:ATP hydrolysis activity"/>
    <property type="evidence" value="ECO:0007669"/>
    <property type="project" value="TreeGrafter"/>
</dbReference>
<dbReference type="GO" id="GO:0005524">
    <property type="term" value="F:ATP binding"/>
    <property type="evidence" value="ECO:0007669"/>
    <property type="project" value="UniProtKB-KW"/>
</dbReference>
<proteinExistence type="predicted"/>
<dbReference type="GO" id="GO:0005829">
    <property type="term" value="C:cytosol"/>
    <property type="evidence" value="ECO:0007669"/>
    <property type="project" value="TreeGrafter"/>
</dbReference>
<dbReference type="GeneID" id="8512880"/>
<reference evidence="4" key="1">
    <citation type="submission" date="2009-10" db="EMBL/GenBank/DDBJ databases">
        <title>Complete sequence of chromosome of Methanocaldococcus vulcanius M7.</title>
        <authorList>
            <consortium name="US DOE Joint Genome Institute"/>
            <person name="Lucas S."/>
            <person name="Copeland A."/>
            <person name="Lapidus A."/>
            <person name="Glavina del Rio T."/>
            <person name="Dalin E."/>
            <person name="Tice H."/>
            <person name="Bruce D."/>
            <person name="Goodwin L."/>
            <person name="Pitluck S."/>
            <person name="Lcollab F.I."/>
            <person name="Brettin T."/>
            <person name="Detter J.C."/>
            <person name="Han C."/>
            <person name="Tapia R."/>
            <person name="Kuske C.R."/>
            <person name="Schmutz J."/>
            <person name="Larimer F."/>
            <person name="Land M."/>
            <person name="Hauser L."/>
            <person name="Kyrpides N."/>
            <person name="Ovchinikova G."/>
            <person name="Sieprawska-Lupa M."/>
            <person name="Whitman W.B."/>
            <person name="Woyke T."/>
        </authorList>
    </citation>
    <scope>NUCLEOTIDE SEQUENCE [LARGE SCALE GENOMIC DNA]</scope>
    <source>
        <strain evidence="4">M7</strain>
    </source>
</reference>
<dbReference type="RefSeq" id="WP_015732627.1">
    <property type="nucleotide sequence ID" value="NC_013407.1"/>
</dbReference>
<keyword evidence="1" id="KW-0547">Nucleotide-binding</keyword>
<dbReference type="InterPro" id="IPR027417">
    <property type="entry name" value="P-loop_NTPase"/>
</dbReference>
<dbReference type="FunFam" id="3.40.50.300:FF:001573">
    <property type="entry name" value="Carbon monoxide dehydrogenase accessory protein CooC"/>
    <property type="match status" value="1"/>
</dbReference>
<dbReference type="EMBL" id="CP001787">
    <property type="protein sequence ID" value="ACX72406.1"/>
    <property type="molecule type" value="Genomic_DNA"/>
</dbReference>